<organism evidence="3 4">
    <name type="scientific">Byssothecium circinans</name>
    <dbReference type="NCBI Taxonomy" id="147558"/>
    <lineage>
        <taxon>Eukaryota</taxon>
        <taxon>Fungi</taxon>
        <taxon>Dikarya</taxon>
        <taxon>Ascomycota</taxon>
        <taxon>Pezizomycotina</taxon>
        <taxon>Dothideomycetes</taxon>
        <taxon>Pleosporomycetidae</taxon>
        <taxon>Pleosporales</taxon>
        <taxon>Massarineae</taxon>
        <taxon>Massarinaceae</taxon>
        <taxon>Byssothecium</taxon>
    </lineage>
</organism>
<feature type="transmembrane region" description="Helical" evidence="2">
    <location>
        <begin position="25"/>
        <end position="45"/>
    </location>
</feature>
<feature type="compositionally biased region" description="Polar residues" evidence="1">
    <location>
        <begin position="122"/>
        <end position="134"/>
    </location>
</feature>
<keyword evidence="2" id="KW-1133">Transmembrane helix</keyword>
<gene>
    <name evidence="3" type="ORF">CC80DRAFT_240398</name>
</gene>
<keyword evidence="2" id="KW-0812">Transmembrane</keyword>
<feature type="region of interest" description="Disordered" evidence="1">
    <location>
        <begin position="244"/>
        <end position="292"/>
    </location>
</feature>
<sequence length="303" mass="34087">MRSCRSLSGLLVSRAPIKAIGYDDIFLYFHFLFSSSFLDLVFFLFRIELVLVSFVFVSLFFYASLHFWSFLVYPPAALVGKKIVIISFSFAFKLHFALLPFNLQLLIRRLSELQLRGTVPKLTSRQPNHAQPASIQCEPTRPQSRPYEQTPPASYLHPALPLRSNAPAHFTVDPQLQATALVARGTEPFPSPHLSSTHMARPTPHWSPAPSPHIHVRAYSRELDVDPTTFVSSAQLTPSRTLTWPAQAQPDHLQVPRGSARERSASQPPAGDHLRSFPGGPQKRRLTSDFDERPSSIVQHVFC</sequence>
<feature type="region of interest" description="Disordered" evidence="1">
    <location>
        <begin position="187"/>
        <end position="212"/>
    </location>
</feature>
<protein>
    <submittedName>
        <fullName evidence="3">Uncharacterized protein</fullName>
    </submittedName>
</protein>
<dbReference type="EMBL" id="ML977026">
    <property type="protein sequence ID" value="KAF1950356.1"/>
    <property type="molecule type" value="Genomic_DNA"/>
</dbReference>
<feature type="region of interest" description="Disordered" evidence="1">
    <location>
        <begin position="122"/>
        <end position="152"/>
    </location>
</feature>
<name>A0A6A5THT0_9PLEO</name>
<proteinExistence type="predicted"/>
<accession>A0A6A5THT0</accession>
<reference evidence="3" key="1">
    <citation type="journal article" date="2020" name="Stud. Mycol.">
        <title>101 Dothideomycetes genomes: a test case for predicting lifestyles and emergence of pathogens.</title>
        <authorList>
            <person name="Haridas S."/>
            <person name="Albert R."/>
            <person name="Binder M."/>
            <person name="Bloem J."/>
            <person name="Labutti K."/>
            <person name="Salamov A."/>
            <person name="Andreopoulos B."/>
            <person name="Baker S."/>
            <person name="Barry K."/>
            <person name="Bills G."/>
            <person name="Bluhm B."/>
            <person name="Cannon C."/>
            <person name="Castanera R."/>
            <person name="Culley D."/>
            <person name="Daum C."/>
            <person name="Ezra D."/>
            <person name="Gonzalez J."/>
            <person name="Henrissat B."/>
            <person name="Kuo A."/>
            <person name="Liang C."/>
            <person name="Lipzen A."/>
            <person name="Lutzoni F."/>
            <person name="Magnuson J."/>
            <person name="Mondo S."/>
            <person name="Nolan M."/>
            <person name="Ohm R."/>
            <person name="Pangilinan J."/>
            <person name="Park H.-J."/>
            <person name="Ramirez L."/>
            <person name="Alfaro M."/>
            <person name="Sun H."/>
            <person name="Tritt A."/>
            <person name="Yoshinaga Y."/>
            <person name="Zwiers L.-H."/>
            <person name="Turgeon B."/>
            <person name="Goodwin S."/>
            <person name="Spatafora J."/>
            <person name="Crous P."/>
            <person name="Grigoriev I."/>
        </authorList>
    </citation>
    <scope>NUCLEOTIDE SEQUENCE</scope>
    <source>
        <strain evidence="3">CBS 675.92</strain>
    </source>
</reference>
<evidence type="ECO:0000313" key="3">
    <source>
        <dbReference type="EMBL" id="KAF1950356.1"/>
    </source>
</evidence>
<dbReference type="Proteomes" id="UP000800035">
    <property type="component" value="Unassembled WGS sequence"/>
</dbReference>
<evidence type="ECO:0000256" key="1">
    <source>
        <dbReference type="SAM" id="MobiDB-lite"/>
    </source>
</evidence>
<keyword evidence="2" id="KW-0472">Membrane</keyword>
<feature type="transmembrane region" description="Helical" evidence="2">
    <location>
        <begin position="50"/>
        <end position="71"/>
    </location>
</feature>
<keyword evidence="4" id="KW-1185">Reference proteome</keyword>
<dbReference type="AlphaFoldDB" id="A0A6A5THT0"/>
<feature type="transmembrane region" description="Helical" evidence="2">
    <location>
        <begin position="83"/>
        <end position="107"/>
    </location>
</feature>
<evidence type="ECO:0000256" key="2">
    <source>
        <dbReference type="SAM" id="Phobius"/>
    </source>
</evidence>
<evidence type="ECO:0000313" key="4">
    <source>
        <dbReference type="Proteomes" id="UP000800035"/>
    </source>
</evidence>